<dbReference type="InterPro" id="IPR032405">
    <property type="entry name" value="Kinesin_assoc"/>
</dbReference>
<feature type="domain" description="Kinesin motor" evidence="13">
    <location>
        <begin position="5"/>
        <end position="362"/>
    </location>
</feature>
<dbReference type="Pfam" id="PF00225">
    <property type="entry name" value="Kinesin"/>
    <property type="match status" value="1"/>
</dbReference>
<evidence type="ECO:0000256" key="5">
    <source>
        <dbReference type="ARBA" id="ARBA00022741"/>
    </source>
</evidence>
<gene>
    <name evidence="14" type="ORF">G6F51_007558</name>
</gene>
<comment type="similarity">
    <text evidence="10">Belongs to the TRAFAC class myosin-kinesin ATPase superfamily. Kinesin family.</text>
</comment>
<evidence type="ECO:0000256" key="11">
    <source>
        <dbReference type="SAM" id="MobiDB-lite"/>
    </source>
</evidence>
<dbReference type="InterPro" id="IPR008984">
    <property type="entry name" value="SMAD_FHA_dom_sf"/>
</dbReference>
<dbReference type="Pfam" id="PF16183">
    <property type="entry name" value="Kinesin_assoc"/>
    <property type="match status" value="1"/>
</dbReference>
<comment type="caution">
    <text evidence="14">The sequence shown here is derived from an EMBL/GenBank/DDBJ whole genome shotgun (WGS) entry which is preliminary data.</text>
</comment>
<evidence type="ECO:0000313" key="15">
    <source>
        <dbReference type="Proteomes" id="UP000717996"/>
    </source>
</evidence>
<dbReference type="GO" id="GO:0005546">
    <property type="term" value="F:phosphatidylinositol-4,5-bisphosphate binding"/>
    <property type="evidence" value="ECO:0007669"/>
    <property type="project" value="UniProtKB-ARBA"/>
</dbReference>
<keyword evidence="4" id="KW-0493">Microtubule</keyword>
<evidence type="ECO:0000256" key="1">
    <source>
        <dbReference type="ARBA" id="ARBA00004245"/>
    </source>
</evidence>
<keyword evidence="6" id="KW-0067">ATP-binding</keyword>
<dbReference type="GO" id="GO:0005874">
    <property type="term" value="C:microtubule"/>
    <property type="evidence" value="ECO:0007669"/>
    <property type="project" value="UniProtKB-KW"/>
</dbReference>
<dbReference type="SUPFAM" id="SSF49879">
    <property type="entry name" value="SMAD/FHA domain"/>
    <property type="match status" value="1"/>
</dbReference>
<dbReference type="CDD" id="cd22705">
    <property type="entry name" value="FHA_KIF1"/>
    <property type="match status" value="1"/>
</dbReference>
<evidence type="ECO:0000256" key="4">
    <source>
        <dbReference type="ARBA" id="ARBA00022701"/>
    </source>
</evidence>
<dbReference type="GO" id="GO:0047496">
    <property type="term" value="P:vesicle transport along microtubule"/>
    <property type="evidence" value="ECO:0007669"/>
    <property type="project" value="UniProtKB-ARBA"/>
</dbReference>
<organism evidence="14 15">
    <name type="scientific">Rhizopus oryzae</name>
    <name type="common">Mucormycosis agent</name>
    <name type="synonym">Rhizopus arrhizus var. delemar</name>
    <dbReference type="NCBI Taxonomy" id="64495"/>
    <lineage>
        <taxon>Eukaryota</taxon>
        <taxon>Fungi</taxon>
        <taxon>Fungi incertae sedis</taxon>
        <taxon>Mucoromycota</taxon>
        <taxon>Mucoromycotina</taxon>
        <taxon>Mucoromycetes</taxon>
        <taxon>Mucorales</taxon>
        <taxon>Mucorineae</taxon>
        <taxon>Rhizopodaceae</taxon>
        <taxon>Rhizopus</taxon>
    </lineage>
</organism>
<keyword evidence="8" id="KW-0505">Motor protein</keyword>
<dbReference type="Proteomes" id="UP000717996">
    <property type="component" value="Unassembled WGS sequence"/>
</dbReference>
<evidence type="ECO:0000256" key="6">
    <source>
        <dbReference type="ARBA" id="ARBA00022840"/>
    </source>
</evidence>
<dbReference type="EMBL" id="JAANIT010001140">
    <property type="protein sequence ID" value="KAG1541980.1"/>
    <property type="molecule type" value="Genomic_DNA"/>
</dbReference>
<evidence type="ECO:0000256" key="7">
    <source>
        <dbReference type="ARBA" id="ARBA00023054"/>
    </source>
</evidence>
<dbReference type="Gene3D" id="6.10.250.2520">
    <property type="match status" value="1"/>
</dbReference>
<protein>
    <recommendedName>
        <fullName evidence="16">Kinesin-domain-containing protein</fullName>
    </recommendedName>
</protein>
<dbReference type="SUPFAM" id="SSF52540">
    <property type="entry name" value="P-loop containing nucleoside triphosphate hydrolases"/>
    <property type="match status" value="1"/>
</dbReference>
<dbReference type="PANTHER" id="PTHR47117">
    <property type="entry name" value="STAR-RELATED LIPID TRANSFER PROTEIN 9"/>
    <property type="match status" value="1"/>
</dbReference>
<evidence type="ECO:0000259" key="12">
    <source>
        <dbReference type="PROSITE" id="PS50003"/>
    </source>
</evidence>
<evidence type="ECO:0000256" key="10">
    <source>
        <dbReference type="PROSITE-ProRule" id="PRU00283"/>
    </source>
</evidence>
<dbReference type="InterPro" id="IPR022164">
    <property type="entry name" value="Kinesin-like"/>
</dbReference>
<dbReference type="InterPro" id="IPR036961">
    <property type="entry name" value="Kinesin_motor_dom_sf"/>
</dbReference>
<dbReference type="SUPFAM" id="SSF50729">
    <property type="entry name" value="PH domain-like"/>
    <property type="match status" value="1"/>
</dbReference>
<dbReference type="InterPro" id="IPR019821">
    <property type="entry name" value="Kinesin_motor_CS"/>
</dbReference>
<proteinExistence type="inferred from homology"/>
<evidence type="ECO:0000256" key="8">
    <source>
        <dbReference type="ARBA" id="ARBA00023175"/>
    </source>
</evidence>
<dbReference type="InterPro" id="IPR011993">
    <property type="entry name" value="PH-like_dom_sf"/>
</dbReference>
<keyword evidence="3" id="KW-0963">Cytoplasm</keyword>
<dbReference type="PRINTS" id="PR00380">
    <property type="entry name" value="KINESINHEAVY"/>
</dbReference>
<evidence type="ECO:0000313" key="14">
    <source>
        <dbReference type="EMBL" id="KAG1541980.1"/>
    </source>
</evidence>
<keyword evidence="9" id="KW-0206">Cytoskeleton</keyword>
<dbReference type="Pfam" id="PF12473">
    <property type="entry name" value="DUF3694"/>
    <property type="match status" value="1"/>
</dbReference>
<feature type="compositionally biased region" description="Low complexity" evidence="11">
    <location>
        <begin position="413"/>
        <end position="430"/>
    </location>
</feature>
<comment type="subcellular location">
    <subcellularLocation>
        <location evidence="1">Cytoplasm</location>
        <location evidence="1">Cytoskeleton</location>
    </subcellularLocation>
</comment>
<name>A0A9P6Y8E4_RHIOR</name>
<evidence type="ECO:0000256" key="3">
    <source>
        <dbReference type="ARBA" id="ARBA00022490"/>
    </source>
</evidence>
<dbReference type="InterPro" id="IPR027417">
    <property type="entry name" value="P-loop_NTPase"/>
</dbReference>
<dbReference type="SMART" id="SM00233">
    <property type="entry name" value="PH"/>
    <property type="match status" value="1"/>
</dbReference>
<dbReference type="InterPro" id="IPR001849">
    <property type="entry name" value="PH_domain"/>
</dbReference>
<dbReference type="GO" id="GO:0008574">
    <property type="term" value="F:plus-end-directed microtubule motor activity"/>
    <property type="evidence" value="ECO:0007669"/>
    <property type="project" value="UniProtKB-ARBA"/>
</dbReference>
<evidence type="ECO:0008006" key="16">
    <source>
        <dbReference type="Google" id="ProtNLM"/>
    </source>
</evidence>
<evidence type="ECO:0000256" key="9">
    <source>
        <dbReference type="ARBA" id="ARBA00023212"/>
    </source>
</evidence>
<dbReference type="CDD" id="cd01365">
    <property type="entry name" value="KISc_KIF1A_KIF1B"/>
    <property type="match status" value="1"/>
</dbReference>
<dbReference type="PROSITE" id="PS50003">
    <property type="entry name" value="PH_DOMAIN"/>
    <property type="match status" value="1"/>
</dbReference>
<evidence type="ECO:0000256" key="2">
    <source>
        <dbReference type="ARBA" id="ARBA00022448"/>
    </source>
</evidence>
<dbReference type="FunFam" id="3.40.850.10:FF:000047">
    <property type="entry name" value="Kinesin family protein"/>
    <property type="match status" value="1"/>
</dbReference>
<dbReference type="GO" id="GO:0005524">
    <property type="term" value="F:ATP binding"/>
    <property type="evidence" value="ECO:0007669"/>
    <property type="project" value="UniProtKB-KW"/>
</dbReference>
<reference evidence="14" key="1">
    <citation type="journal article" date="2020" name="Microb. Genom.">
        <title>Genetic diversity of clinical and environmental Mucorales isolates obtained from an investigation of mucormycosis cases among solid organ transplant recipients.</title>
        <authorList>
            <person name="Nguyen M.H."/>
            <person name="Kaul D."/>
            <person name="Muto C."/>
            <person name="Cheng S.J."/>
            <person name="Richter R.A."/>
            <person name="Bruno V.M."/>
            <person name="Liu G."/>
            <person name="Beyhan S."/>
            <person name="Sundermann A.J."/>
            <person name="Mounaud S."/>
            <person name="Pasculle A.W."/>
            <person name="Nierman W.C."/>
            <person name="Driscoll E."/>
            <person name="Cumbie R."/>
            <person name="Clancy C.J."/>
            <person name="Dupont C.L."/>
        </authorList>
    </citation>
    <scope>NUCLEOTIDE SEQUENCE</scope>
    <source>
        <strain evidence="14">GL16</strain>
    </source>
</reference>
<dbReference type="Gene3D" id="3.40.850.10">
    <property type="entry name" value="Kinesin motor domain"/>
    <property type="match status" value="1"/>
</dbReference>
<dbReference type="PROSITE" id="PS00411">
    <property type="entry name" value="KINESIN_MOTOR_1"/>
    <property type="match status" value="1"/>
</dbReference>
<dbReference type="Gene3D" id="2.60.200.20">
    <property type="match status" value="1"/>
</dbReference>
<keyword evidence="7" id="KW-0175">Coiled coil</keyword>
<dbReference type="InterPro" id="IPR001752">
    <property type="entry name" value="Kinesin_motor_dom"/>
</dbReference>
<evidence type="ECO:0000259" key="13">
    <source>
        <dbReference type="PROSITE" id="PS50067"/>
    </source>
</evidence>
<dbReference type="GO" id="GO:0008017">
    <property type="term" value="F:microtubule binding"/>
    <property type="evidence" value="ECO:0007669"/>
    <property type="project" value="InterPro"/>
</dbReference>
<feature type="region of interest" description="Disordered" evidence="11">
    <location>
        <begin position="642"/>
        <end position="663"/>
    </location>
</feature>
<dbReference type="PROSITE" id="PS50067">
    <property type="entry name" value="KINESIN_MOTOR_2"/>
    <property type="match status" value="1"/>
</dbReference>
<accession>A0A9P6Y8E4</accession>
<feature type="region of interest" description="Disordered" evidence="11">
    <location>
        <begin position="405"/>
        <end position="430"/>
    </location>
</feature>
<sequence>MSGGNIKVVVRCRPLNSREKARGATSLIRMEGNKTIITKPATQGPKPMPEEVKAFTFDKSYWSADVNDPDYADQECVYNDLGKELLDHAFEGYNCCIFACQFKNMVKLVLENHIRWQVGYGEDKGIIPRTCSELFDRVAQNKTDTKDFRVEVSYIEIYNEKVKDLLNPSNKANLKVREHPVLGPYVQDLSRLAVSSFKDIDQLMDEGNKARTVAATQMNATSSRSHAVFTIFVTQRIQDPTTKQTAEKVARISLVDLAGSERANSTGATGVRLKEGANINKSLTTLGKVIAGLADQASAEPKKGSKKAKDASHIPFRDSVLTWLLKDSLGGNSKTCMIAAISPADYDETLSTLRYADQAKKIKTKAVVNEDPSAKAMRELKDEVEALRQALMVYAPAEVEKITATAKGKKSSAKPSTTSSTAAASNSTAVAAPSANLKSSVVFTDASGNTTQLTKEEMVEQLQTTEKLLGELNETWEEKLQNAEKIHQVREESLKSLGITIEKNQVGLYTPKEIPYLINLNEDPLMSECLMYNIKPGITHVDRFIEDCETASTRADGAYVIRLSGSNIEDNHCYFENSNDSVILYPREGCTTMVNGLRISEPKKLKSGYRIILGDYHVFRFNNPGEAKKERESMILTESIVRPESRGPPSPVSPSEEREMTMSPPLASEVMDWNFARREAMLNTYINDPNFNNFTDQDLDKLFDEVAKVRVLRKRQSTGSDTLSRRTSSSSVRKSVYSTTASSVFLDDDGYYTTDSSTISSLSEDELAHLDSKQVQEYEHHRRKYEAKLRRLSRRFSATPALMFSPREIALGKKVIAHWKRMRNVTMAQVILRNDVYVQQANQLAKQSNKDVFYQFAIVYHDDFISSSHWEAASSSHHRCGIDTDLLKEKKPCVGIQVIDYKHQSTYIWSVEKFATRLRHLQGLNFVTDSKKHLKGDDLFYNSNVPSYVLVGLAKVPLKNLATQVPVENQVSVHCRSTGRLMGKLKVLIAPIARSVRNPNRSEGSEDGHFSFDEENPRDLLHIGQQLVFEISIVDMTGLDPKLFSRVHAQFRLSSFGNNLEGVFASDSMENSQEDKAIEFNYHQTLSMAITEEMLDIIHEKDIVFEVYGKPKKAYLDSLMISTEPQQQDDENKAIIPPKRSQDVLARIQICEITPEGDYKHVPIESNERSSGIFSLQQGQQRRLILSLEHATTQPELNLERIVEVRLGHVRLVDMKGRVIESPPSAQSDILLKLIDSKRNSQASETDYQKLKAECSWDSSLHDTRLLNAVTLNAHKVLLTLTFIVRNQSQREIKFEKEIAVHIKDHNKAVSIKKKTANQNNNKRGSSILNFFSIKSGHAKAHVSCIYVVDYHAELFGIQDICKQDLPSRILSIYDNHRQKMLQREEVEATRYRLYLDEQLDRLCNENALDPSTIAQPNLEHVLALWKKKEKELPPATANPTIRRWAPRVHQILMNEHTIAKKGFLHRKNDSEGKEWEKFWCVLVGNYMFMYEDQSEIHEADVIHIRNVHKEDGNTMKSKTFFTIDTLYTSHTLQAQDNATMIEWVNMIDKLSRFYG</sequence>
<keyword evidence="5" id="KW-0547">Nucleotide-binding</keyword>
<feature type="domain" description="PH" evidence="12">
    <location>
        <begin position="1458"/>
        <end position="1553"/>
    </location>
</feature>
<keyword evidence="2" id="KW-0813">Transport</keyword>
<dbReference type="Gene3D" id="2.30.29.30">
    <property type="entry name" value="Pleckstrin-homology domain (PH domain)/Phosphotyrosine-binding domain (PTB)"/>
    <property type="match status" value="1"/>
</dbReference>
<comment type="caution">
    <text evidence="10">Lacks conserved residue(s) required for the propagation of feature annotation.</text>
</comment>
<dbReference type="OrthoDB" id="3176171at2759"/>
<dbReference type="SMART" id="SM00129">
    <property type="entry name" value="KISc"/>
    <property type="match status" value="1"/>
</dbReference>
<dbReference type="Pfam" id="PF00169">
    <property type="entry name" value="PH"/>
    <property type="match status" value="1"/>
</dbReference>